<comment type="catalytic activity">
    <reaction evidence="9">
        <text>beta-D-fructose 6-phosphate + ATP = beta-D-fructose 1,6-bisphosphate + ADP + H(+)</text>
        <dbReference type="Rhea" id="RHEA:16109"/>
        <dbReference type="ChEBI" id="CHEBI:15378"/>
        <dbReference type="ChEBI" id="CHEBI:30616"/>
        <dbReference type="ChEBI" id="CHEBI:32966"/>
        <dbReference type="ChEBI" id="CHEBI:57634"/>
        <dbReference type="ChEBI" id="CHEBI:456216"/>
        <dbReference type="EC" id="2.7.1.11"/>
    </reaction>
</comment>
<protein>
    <recommendedName>
        <fullName evidence="9">ATP-dependent 6-phosphofructokinase</fullName>
        <shortName evidence="9">ATP-PFK</shortName>
        <shortName evidence="9">Phosphofructokinase</shortName>
        <ecNumber evidence="9">2.7.1.11</ecNumber>
    </recommendedName>
    <alternativeName>
        <fullName evidence="9">Phosphohexokinase</fullName>
    </alternativeName>
</protein>
<sequence>MEKKVKRIALLSGGGDCPGLNAVIRTITKTAITKYGWEVIGFVFGYRGLYTNNYVELTLDKVEDIYKEGGTILYSSNKDNLFDYLVDDGHGGKVKKDVSDVGVENLKKDGVDVLVVLGGDGTLTSARDFSRKGVNVIGVPKTMDNDLASTDVTYGFMSAMSVGTEFIDRLQTTAKSHHRVILCELMGRDAGWITLYAGLAGNAGICLIPEIPFSVDHIVEAIKRRDEAGLPYTVIAVAEGAKYADGTKVIGKIVEDSPDPVRLGGIAKQLENELEKRIPNHEVRSVNPGHIIRGGDITPYDRILSIRYGVAAADLIAEGKFGNVVTINGDKMGYTSLEEVIGAAKVGQQKHVDPNGELVRDAKAMGVSFGDE</sequence>
<dbReference type="GO" id="GO:0003872">
    <property type="term" value="F:6-phosphofructokinase activity"/>
    <property type="evidence" value="ECO:0007669"/>
    <property type="project" value="UniProtKB-UniRule"/>
</dbReference>
<dbReference type="EC" id="2.7.1.11" evidence="9"/>
<keyword evidence="3 9" id="KW-0963">Cytoplasm</keyword>
<dbReference type="PIRSF" id="PIRSF000532">
    <property type="entry name" value="ATP_PFK_prok"/>
    <property type="match status" value="1"/>
</dbReference>
<dbReference type="GO" id="GO:0042802">
    <property type="term" value="F:identical protein binding"/>
    <property type="evidence" value="ECO:0007669"/>
    <property type="project" value="TreeGrafter"/>
</dbReference>
<dbReference type="InterPro" id="IPR000023">
    <property type="entry name" value="Phosphofructokinase_dom"/>
</dbReference>
<dbReference type="InParanoid" id="A0A3G9JNX8"/>
<keyword evidence="7 9" id="KW-0460">Magnesium</keyword>
<feature type="binding site" description="in other chain" evidence="9">
    <location>
        <begin position="290"/>
        <end position="293"/>
    </location>
    <ligand>
        <name>substrate</name>
        <note>ligand shared between dimeric partners</note>
    </ligand>
</feature>
<dbReference type="PANTHER" id="PTHR13697:SF52">
    <property type="entry name" value="ATP-DEPENDENT 6-PHOSPHOFRUCTOKINASE 3"/>
    <property type="match status" value="1"/>
</dbReference>
<keyword evidence="8 9" id="KW-0324">Glycolysis</keyword>
<feature type="binding site" evidence="9">
    <location>
        <position position="120"/>
    </location>
    <ligand>
        <name>Mg(2+)</name>
        <dbReference type="ChEBI" id="CHEBI:18420"/>
        <note>catalytic</note>
    </ligand>
</feature>
<dbReference type="InterPro" id="IPR012829">
    <property type="entry name" value="Phosphofructokinase_III"/>
</dbReference>
<dbReference type="Gene3D" id="3.40.50.460">
    <property type="entry name" value="Phosphofructokinase domain"/>
    <property type="match status" value="1"/>
</dbReference>
<feature type="binding site" evidence="9">
    <location>
        <begin position="119"/>
        <end position="122"/>
    </location>
    <ligand>
        <name>ATP</name>
        <dbReference type="ChEBI" id="CHEBI:30616"/>
    </ligand>
</feature>
<dbReference type="OrthoDB" id="9802503at2"/>
<accession>A0A3G9JNX8</accession>
<dbReference type="AlphaFoldDB" id="A0A3G9JNX8"/>
<evidence type="ECO:0000256" key="9">
    <source>
        <dbReference type="HAMAP-Rule" id="MF_01976"/>
    </source>
</evidence>
<keyword evidence="5 9" id="KW-0479">Metal-binding</keyword>
<feature type="binding site" description="in other chain" evidence="9">
    <location>
        <begin position="142"/>
        <end position="144"/>
    </location>
    <ligand>
        <name>substrate</name>
        <note>ligand shared between dimeric partners</note>
    </ligand>
</feature>
<dbReference type="HAMAP" id="MF_01976">
    <property type="entry name" value="Phosphofructokinase_III"/>
    <property type="match status" value="1"/>
</dbReference>
<keyword evidence="4 9" id="KW-0808">Transferase</keyword>
<dbReference type="GO" id="GO:0030388">
    <property type="term" value="P:fructose 1,6-bisphosphate metabolic process"/>
    <property type="evidence" value="ECO:0007669"/>
    <property type="project" value="TreeGrafter"/>
</dbReference>
<feature type="binding site" evidence="9">
    <location>
        <position position="179"/>
    </location>
    <ligand>
        <name>substrate</name>
        <note>ligand shared between dimeric partners</note>
    </ligand>
</feature>
<evidence type="ECO:0000313" key="11">
    <source>
        <dbReference type="EMBL" id="BBH26693.1"/>
    </source>
</evidence>
<dbReference type="PRINTS" id="PR00476">
    <property type="entry name" value="PHFRCTKINASE"/>
</dbReference>
<feature type="active site" description="Proton acceptor" evidence="9">
    <location>
        <position position="144"/>
    </location>
</feature>
<dbReference type="SUPFAM" id="SSF53784">
    <property type="entry name" value="Phosphofructokinase"/>
    <property type="match status" value="1"/>
</dbReference>
<evidence type="ECO:0000256" key="1">
    <source>
        <dbReference type="ARBA" id="ARBA00001946"/>
    </source>
</evidence>
<comment type="caution">
    <text evidence="9">Lacks conserved residue(s) required for the propagation of feature annotation.</text>
</comment>
<feature type="binding site" evidence="9">
    <location>
        <position position="15"/>
    </location>
    <ligand>
        <name>ATP</name>
        <dbReference type="ChEBI" id="CHEBI:30616"/>
    </ligand>
</feature>
<evidence type="ECO:0000256" key="5">
    <source>
        <dbReference type="ARBA" id="ARBA00022723"/>
    </source>
</evidence>
<reference evidence="11 12" key="1">
    <citation type="submission" date="2018-11" db="EMBL/GenBank/DDBJ databases">
        <title>Novel Erysipelotrichaceae bacterium isolated from small intestine of a swine.</title>
        <authorList>
            <person name="Kim J.S."/>
            <person name="Choe H."/>
            <person name="Lee Y.R."/>
            <person name="Kim K.M."/>
            <person name="Park D.S."/>
        </authorList>
    </citation>
    <scope>NUCLEOTIDE SEQUENCE [LARGE SCALE GENOMIC DNA]</scope>
    <source>
        <strain evidence="11 12">SG0102</strain>
    </source>
</reference>
<comment type="cofactor">
    <cofactor evidence="1 9">
        <name>Mg(2+)</name>
        <dbReference type="ChEBI" id="CHEBI:18420"/>
    </cofactor>
</comment>
<dbReference type="GO" id="GO:0016208">
    <property type="term" value="F:AMP binding"/>
    <property type="evidence" value="ECO:0007669"/>
    <property type="project" value="TreeGrafter"/>
</dbReference>
<dbReference type="InterPro" id="IPR012003">
    <property type="entry name" value="ATP_PFK_prok-type"/>
</dbReference>
<feature type="binding site" evidence="9">
    <location>
        <begin position="78"/>
        <end position="79"/>
    </location>
    <ligand>
        <name>ATP</name>
        <dbReference type="ChEBI" id="CHEBI:30616"/>
    </ligand>
</feature>
<dbReference type="GO" id="GO:0047334">
    <property type="term" value="F:diphosphate-fructose-6-phosphate 1-phosphotransferase activity"/>
    <property type="evidence" value="ECO:0007669"/>
    <property type="project" value="InterPro"/>
</dbReference>
<dbReference type="NCBIfam" id="NF002872">
    <property type="entry name" value="PRK03202.1"/>
    <property type="match status" value="1"/>
</dbReference>
<dbReference type="EMBL" id="AP019309">
    <property type="protein sequence ID" value="BBH26693.1"/>
    <property type="molecule type" value="Genomic_DNA"/>
</dbReference>
<dbReference type="GO" id="GO:0005524">
    <property type="term" value="F:ATP binding"/>
    <property type="evidence" value="ECO:0007669"/>
    <property type="project" value="UniProtKB-KW"/>
</dbReference>
<feature type="binding site" evidence="9">
    <location>
        <position position="284"/>
    </location>
    <ligand>
        <name>substrate</name>
        <note>ligand shared between dimeric partners</note>
    </ligand>
</feature>
<dbReference type="GO" id="GO:0005945">
    <property type="term" value="C:6-phosphofructokinase complex"/>
    <property type="evidence" value="ECO:0007669"/>
    <property type="project" value="TreeGrafter"/>
</dbReference>
<dbReference type="Proteomes" id="UP000268059">
    <property type="component" value="Chromosome"/>
</dbReference>
<keyword evidence="9" id="KW-0067">ATP-binding</keyword>
<dbReference type="GO" id="GO:0046872">
    <property type="term" value="F:metal ion binding"/>
    <property type="evidence" value="ECO:0007669"/>
    <property type="project" value="UniProtKB-KW"/>
</dbReference>
<evidence type="ECO:0000313" key="12">
    <source>
        <dbReference type="Proteomes" id="UP000268059"/>
    </source>
</evidence>
<dbReference type="Pfam" id="PF00365">
    <property type="entry name" value="PFK"/>
    <property type="match status" value="1"/>
</dbReference>
<evidence type="ECO:0000256" key="3">
    <source>
        <dbReference type="ARBA" id="ARBA00022490"/>
    </source>
</evidence>
<evidence type="ECO:0000256" key="2">
    <source>
        <dbReference type="ARBA" id="ARBA00004679"/>
    </source>
</evidence>
<keyword evidence="6 9" id="KW-0418">Kinase</keyword>
<evidence type="ECO:0000256" key="7">
    <source>
        <dbReference type="ARBA" id="ARBA00022842"/>
    </source>
</evidence>
<feature type="binding site" description="in other chain" evidence="9">
    <location>
        <begin position="186"/>
        <end position="188"/>
    </location>
    <ligand>
        <name>substrate</name>
        <note>ligand shared between dimeric partners</note>
    </ligand>
</feature>
<dbReference type="GO" id="GO:0061621">
    <property type="term" value="P:canonical glycolysis"/>
    <property type="evidence" value="ECO:0007669"/>
    <property type="project" value="TreeGrafter"/>
</dbReference>
<dbReference type="InterPro" id="IPR035966">
    <property type="entry name" value="PKF_sf"/>
</dbReference>
<evidence type="ECO:0000256" key="6">
    <source>
        <dbReference type="ARBA" id="ARBA00022777"/>
    </source>
</evidence>
<dbReference type="Gene3D" id="3.40.50.450">
    <property type="match status" value="1"/>
</dbReference>
<comment type="subunit">
    <text evidence="9">Homodimer or homotetramer.</text>
</comment>
<dbReference type="GO" id="GO:0048029">
    <property type="term" value="F:monosaccharide binding"/>
    <property type="evidence" value="ECO:0007669"/>
    <property type="project" value="TreeGrafter"/>
</dbReference>
<dbReference type="UniPathway" id="UPA00109">
    <property type="reaction ID" value="UER00182"/>
</dbReference>
<organism evidence="11 12">
    <name type="scientific">Intestinibaculum porci</name>
    <dbReference type="NCBI Taxonomy" id="2487118"/>
    <lineage>
        <taxon>Bacteria</taxon>
        <taxon>Bacillati</taxon>
        <taxon>Bacillota</taxon>
        <taxon>Erysipelotrichia</taxon>
        <taxon>Erysipelotrichales</taxon>
        <taxon>Erysipelotrichaceae</taxon>
        <taxon>Intestinibaculum</taxon>
    </lineage>
</organism>
<keyword evidence="9" id="KW-0547">Nucleotide-binding</keyword>
<evidence type="ECO:0000259" key="10">
    <source>
        <dbReference type="Pfam" id="PF00365"/>
    </source>
</evidence>
<comment type="subcellular location">
    <subcellularLocation>
        <location evidence="9">Cytoplasm</location>
    </subcellularLocation>
</comment>
<gene>
    <name evidence="11" type="primary">pfkA_2</name>
    <name evidence="9" type="synonym">pfkA</name>
    <name evidence="11" type="ORF">SG0102_16270</name>
</gene>
<dbReference type="RefSeq" id="WP_125119527.1">
    <property type="nucleotide sequence ID" value="NZ_AP019309.1"/>
</dbReference>
<dbReference type="KEGG" id="ebm:SG0102_16270"/>
<evidence type="ECO:0000256" key="8">
    <source>
        <dbReference type="ARBA" id="ARBA00023152"/>
    </source>
</evidence>
<feature type="binding site" description="in other chain" evidence="9">
    <location>
        <position position="239"/>
    </location>
    <ligand>
        <name>substrate</name>
        <note>ligand shared between dimeric partners</note>
    </ligand>
</feature>
<dbReference type="GO" id="GO:0070095">
    <property type="term" value="F:fructose-6-phosphate binding"/>
    <property type="evidence" value="ECO:0007669"/>
    <property type="project" value="TreeGrafter"/>
</dbReference>
<feature type="domain" description="Phosphofructokinase" evidence="10">
    <location>
        <begin position="7"/>
        <end position="316"/>
    </location>
</feature>
<proteinExistence type="inferred from homology"/>
<dbReference type="PANTHER" id="PTHR13697">
    <property type="entry name" value="PHOSPHOFRUCTOKINASE"/>
    <property type="match status" value="1"/>
</dbReference>
<feature type="site" description="Important for substrate specificity; cannot use PPi as phosphoryl donor" evidence="9">
    <location>
        <position position="121"/>
    </location>
</feature>
<dbReference type="GO" id="GO:0006002">
    <property type="term" value="P:fructose 6-phosphate metabolic process"/>
    <property type="evidence" value="ECO:0007669"/>
    <property type="project" value="InterPro"/>
</dbReference>
<comment type="pathway">
    <text evidence="2 9">Carbohydrate degradation; glycolysis; D-glyceraldehyde 3-phosphate and glycerone phosphate from D-glucose: step 3/4.</text>
</comment>
<keyword evidence="12" id="KW-1185">Reference proteome</keyword>
<comment type="function">
    <text evidence="9">Catalyzes the phosphorylation of D-fructose 6-phosphate to fructose 1,6-bisphosphate by ATP, the first committing step of glycolysis.</text>
</comment>
<evidence type="ECO:0000256" key="4">
    <source>
        <dbReference type="ARBA" id="ARBA00022679"/>
    </source>
</evidence>
<dbReference type="InterPro" id="IPR022953">
    <property type="entry name" value="ATP_PFK"/>
</dbReference>
<comment type="similarity">
    <text evidence="9">Belongs to the phosphofructokinase type A (PFKA) family. Mixed-substrate PFK group III subfamily.</text>
</comment>
<name>A0A3G9JNX8_9FIRM</name>